<evidence type="ECO:0000313" key="1">
    <source>
        <dbReference type="EMBL" id="CAB4149163.1"/>
    </source>
</evidence>
<reference evidence="1" key="1">
    <citation type="submission" date="2020-04" db="EMBL/GenBank/DDBJ databases">
        <authorList>
            <person name="Chiriac C."/>
            <person name="Salcher M."/>
            <person name="Ghai R."/>
            <person name="Kavagutti S V."/>
        </authorList>
    </citation>
    <scope>NUCLEOTIDE SEQUENCE</scope>
</reference>
<protein>
    <submittedName>
        <fullName evidence="1">Uncharacterized protein</fullName>
    </submittedName>
</protein>
<name>A0A6J5MW00_9CAUD</name>
<accession>A0A6J5MW00</accession>
<gene>
    <name evidence="1" type="ORF">UFOVP526_49</name>
</gene>
<organism evidence="1">
    <name type="scientific">uncultured Caudovirales phage</name>
    <dbReference type="NCBI Taxonomy" id="2100421"/>
    <lineage>
        <taxon>Viruses</taxon>
        <taxon>Duplodnaviria</taxon>
        <taxon>Heunggongvirae</taxon>
        <taxon>Uroviricota</taxon>
        <taxon>Caudoviricetes</taxon>
        <taxon>Peduoviridae</taxon>
        <taxon>Maltschvirus</taxon>
        <taxon>Maltschvirus maltsch</taxon>
    </lineage>
</organism>
<dbReference type="EMBL" id="LR796498">
    <property type="protein sequence ID" value="CAB4149163.1"/>
    <property type="molecule type" value="Genomic_DNA"/>
</dbReference>
<sequence>MTTASTVTKTVVYNGVEIRRSSEFTNSNAYVNRKPLQWIVDGHASVGVFKTLKQAQQYIDDTIKAEATNAYSDWSGNYFIVRPIDGKFTQIAISRDEFKAIKKASK</sequence>
<proteinExistence type="predicted"/>